<dbReference type="PANTHER" id="PTHR33337">
    <property type="entry name" value="GFA DOMAIN-CONTAINING PROTEIN"/>
    <property type="match status" value="1"/>
</dbReference>
<dbReference type="PANTHER" id="PTHR33337:SF40">
    <property type="entry name" value="CENP-V_GFA DOMAIN-CONTAINING PROTEIN-RELATED"/>
    <property type="match status" value="1"/>
</dbReference>
<gene>
    <name evidence="6" type="ORF">VTJ49DRAFT_461</name>
</gene>
<keyword evidence="3" id="KW-0862">Zinc</keyword>
<keyword evidence="2" id="KW-0479">Metal-binding</keyword>
<reference evidence="6 7" key="1">
    <citation type="journal article" date="2024" name="Commun. Biol.">
        <title>Comparative genomic analysis of thermophilic fungi reveals convergent evolutionary adaptations and gene losses.</title>
        <authorList>
            <person name="Steindorff A.S."/>
            <person name="Aguilar-Pontes M.V."/>
            <person name="Robinson A.J."/>
            <person name="Andreopoulos B."/>
            <person name="LaButti K."/>
            <person name="Kuo A."/>
            <person name="Mondo S."/>
            <person name="Riley R."/>
            <person name="Otillar R."/>
            <person name="Haridas S."/>
            <person name="Lipzen A."/>
            <person name="Grimwood J."/>
            <person name="Schmutz J."/>
            <person name="Clum A."/>
            <person name="Reid I.D."/>
            <person name="Moisan M.C."/>
            <person name="Butler G."/>
            <person name="Nguyen T.T.M."/>
            <person name="Dewar K."/>
            <person name="Conant G."/>
            <person name="Drula E."/>
            <person name="Henrissat B."/>
            <person name="Hansel C."/>
            <person name="Singer S."/>
            <person name="Hutchinson M.I."/>
            <person name="de Vries R.P."/>
            <person name="Natvig D.O."/>
            <person name="Powell A.J."/>
            <person name="Tsang A."/>
            <person name="Grigoriev I.V."/>
        </authorList>
    </citation>
    <scope>NUCLEOTIDE SEQUENCE [LARGE SCALE GENOMIC DNA]</scope>
    <source>
        <strain evidence="6 7">CBS 620.91</strain>
    </source>
</reference>
<evidence type="ECO:0000256" key="1">
    <source>
        <dbReference type="ARBA" id="ARBA00005495"/>
    </source>
</evidence>
<protein>
    <recommendedName>
        <fullName evidence="5">CENP-V/GFA domain-containing protein</fullName>
    </recommendedName>
</protein>
<dbReference type="Proteomes" id="UP001583172">
    <property type="component" value="Unassembled WGS sequence"/>
</dbReference>
<dbReference type="InterPro" id="IPR011057">
    <property type="entry name" value="Mss4-like_sf"/>
</dbReference>
<keyword evidence="7" id="KW-1185">Reference proteome</keyword>
<dbReference type="EMBL" id="JAZGSY010000112">
    <property type="protein sequence ID" value="KAL1840464.1"/>
    <property type="molecule type" value="Genomic_DNA"/>
</dbReference>
<proteinExistence type="inferred from homology"/>
<keyword evidence="4" id="KW-0456">Lyase</keyword>
<feature type="domain" description="CENP-V/GFA" evidence="5">
    <location>
        <begin position="5"/>
        <end position="115"/>
    </location>
</feature>
<name>A0ABR3VF43_HUMIN</name>
<evidence type="ECO:0000313" key="7">
    <source>
        <dbReference type="Proteomes" id="UP001583172"/>
    </source>
</evidence>
<evidence type="ECO:0000256" key="4">
    <source>
        <dbReference type="ARBA" id="ARBA00023239"/>
    </source>
</evidence>
<evidence type="ECO:0000259" key="5">
    <source>
        <dbReference type="PROSITE" id="PS51891"/>
    </source>
</evidence>
<dbReference type="Gene3D" id="3.90.1590.10">
    <property type="entry name" value="glutathione-dependent formaldehyde- activating enzyme (gfa)"/>
    <property type="match status" value="1"/>
</dbReference>
<dbReference type="PROSITE" id="PS51891">
    <property type="entry name" value="CENP_V_GFA"/>
    <property type="match status" value="1"/>
</dbReference>
<sequence>MALHLRGRCVCNRLHYTLDLDSADAARTTLCHCRSCRRAFGTNFGLTAKVPREALCYDADSAAPRTFWQEDTGVTREFCDKCGAYICEYGDAAADKFRYIVWGSLDEPEKLPPKGEFFCRARAEWMPDIPGAFRKQEIKE</sequence>
<dbReference type="InterPro" id="IPR006913">
    <property type="entry name" value="CENP-V/GFA"/>
</dbReference>
<evidence type="ECO:0000313" key="6">
    <source>
        <dbReference type="EMBL" id="KAL1840464.1"/>
    </source>
</evidence>
<comment type="similarity">
    <text evidence="1">Belongs to the Gfa family.</text>
</comment>
<organism evidence="6 7">
    <name type="scientific">Humicola insolens</name>
    <name type="common">Soft-rot fungus</name>
    <dbReference type="NCBI Taxonomy" id="85995"/>
    <lineage>
        <taxon>Eukaryota</taxon>
        <taxon>Fungi</taxon>
        <taxon>Dikarya</taxon>
        <taxon>Ascomycota</taxon>
        <taxon>Pezizomycotina</taxon>
        <taxon>Sordariomycetes</taxon>
        <taxon>Sordariomycetidae</taxon>
        <taxon>Sordariales</taxon>
        <taxon>Chaetomiaceae</taxon>
        <taxon>Mycothermus</taxon>
    </lineage>
</organism>
<comment type="caution">
    <text evidence="6">The sequence shown here is derived from an EMBL/GenBank/DDBJ whole genome shotgun (WGS) entry which is preliminary data.</text>
</comment>
<evidence type="ECO:0000256" key="3">
    <source>
        <dbReference type="ARBA" id="ARBA00022833"/>
    </source>
</evidence>
<accession>A0ABR3VF43</accession>
<dbReference type="Pfam" id="PF04828">
    <property type="entry name" value="GFA"/>
    <property type="match status" value="1"/>
</dbReference>
<evidence type="ECO:0000256" key="2">
    <source>
        <dbReference type="ARBA" id="ARBA00022723"/>
    </source>
</evidence>
<dbReference type="SUPFAM" id="SSF51316">
    <property type="entry name" value="Mss4-like"/>
    <property type="match status" value="1"/>
</dbReference>